<name>A0A133XNK5_9RHOO</name>
<dbReference type="STRING" id="281362.AT959_02245"/>
<comment type="caution">
    <text evidence="3">The sequence shown here is derived from an EMBL/GenBank/DDBJ whole genome shotgun (WGS) entry which is preliminary data.</text>
</comment>
<dbReference type="AlphaFoldDB" id="A0A133XNK5"/>
<feature type="compositionally biased region" description="Basic and acidic residues" evidence="1">
    <location>
        <begin position="74"/>
        <end position="85"/>
    </location>
</feature>
<feature type="signal peptide" evidence="2">
    <location>
        <begin position="1"/>
        <end position="24"/>
    </location>
</feature>
<accession>A0A133XNK5</accession>
<reference evidence="3 4" key="1">
    <citation type="submission" date="2015-12" db="EMBL/GenBank/DDBJ databases">
        <title>Nitrous oxide reduction kinetics distinguish bacteria harboring typical versus atypical NosZ.</title>
        <authorList>
            <person name="Yoon S."/>
            <person name="Nissen S."/>
            <person name="Park D."/>
            <person name="Sanford R.A."/>
            <person name="Loeffler F.E."/>
        </authorList>
    </citation>
    <scope>NUCLEOTIDE SEQUENCE [LARGE SCALE GENOMIC DNA]</scope>
    <source>
        <strain evidence="3 4">ATCC BAA-841</strain>
    </source>
</reference>
<keyword evidence="4" id="KW-1185">Reference proteome</keyword>
<dbReference type="RefSeq" id="WP_066880105.1">
    <property type="nucleotide sequence ID" value="NZ_LODL01000005.1"/>
</dbReference>
<dbReference type="Proteomes" id="UP000070186">
    <property type="component" value="Unassembled WGS sequence"/>
</dbReference>
<sequence>MKLQALISASTLAAITAFSASAYAEEKAAPATEMKVEKAAPAQAAKPHSHVQEKTGVPQSVQPADPAKTSPAKDMSKHYHPRDMK</sequence>
<evidence type="ECO:0000256" key="1">
    <source>
        <dbReference type="SAM" id="MobiDB-lite"/>
    </source>
</evidence>
<proteinExistence type="predicted"/>
<feature type="chain" id="PRO_5007459906" evidence="2">
    <location>
        <begin position="25"/>
        <end position="85"/>
    </location>
</feature>
<protein>
    <submittedName>
        <fullName evidence="3">Uncharacterized protein</fullName>
    </submittedName>
</protein>
<organism evidence="3 4">
    <name type="scientific">Dechloromonas denitrificans</name>
    <dbReference type="NCBI Taxonomy" id="281362"/>
    <lineage>
        <taxon>Bacteria</taxon>
        <taxon>Pseudomonadati</taxon>
        <taxon>Pseudomonadota</taxon>
        <taxon>Betaproteobacteria</taxon>
        <taxon>Rhodocyclales</taxon>
        <taxon>Azonexaceae</taxon>
        <taxon>Dechloromonas</taxon>
    </lineage>
</organism>
<feature type="region of interest" description="Disordered" evidence="1">
    <location>
        <begin position="26"/>
        <end position="85"/>
    </location>
</feature>
<evidence type="ECO:0000313" key="3">
    <source>
        <dbReference type="EMBL" id="KXB32526.1"/>
    </source>
</evidence>
<keyword evidence="2" id="KW-0732">Signal</keyword>
<evidence type="ECO:0000313" key="4">
    <source>
        <dbReference type="Proteomes" id="UP000070186"/>
    </source>
</evidence>
<feature type="compositionally biased region" description="Basic and acidic residues" evidence="1">
    <location>
        <begin position="26"/>
        <end position="38"/>
    </location>
</feature>
<gene>
    <name evidence="3" type="ORF">AT959_02245</name>
</gene>
<evidence type="ECO:0000256" key="2">
    <source>
        <dbReference type="SAM" id="SignalP"/>
    </source>
</evidence>
<dbReference type="EMBL" id="LODL01000005">
    <property type="protein sequence ID" value="KXB32526.1"/>
    <property type="molecule type" value="Genomic_DNA"/>
</dbReference>